<dbReference type="Gene3D" id="3.40.630.30">
    <property type="match status" value="1"/>
</dbReference>
<sequence length="179" mass="21243">MFFNGERVRLRKMSTEDVSTYHQWRNDIEVMQFTNPSLDVFTYADTENFIKNITESTNSKSYMIEEIETQQPIGVTSLINVDYGNRNAECIIDIGDKDYWSKGFGREAFQLLLDFAFNEMNLHKVYLRVFSFNERAIRLYQRLGFYGEGELKEQFYRNGSWHNVVLMGLMKRDYIDANK</sequence>
<evidence type="ECO:0000259" key="1">
    <source>
        <dbReference type="PROSITE" id="PS51186"/>
    </source>
</evidence>
<name>A0A345BYL8_9BACI</name>
<evidence type="ECO:0000313" key="2">
    <source>
        <dbReference type="EMBL" id="AXF56049.1"/>
    </source>
</evidence>
<dbReference type="SUPFAM" id="SSF55729">
    <property type="entry name" value="Acyl-CoA N-acyltransferases (Nat)"/>
    <property type="match status" value="1"/>
</dbReference>
<keyword evidence="3" id="KW-1185">Reference proteome</keyword>
<proteinExistence type="predicted"/>
<protein>
    <submittedName>
        <fullName evidence="2">N-acetyltransferase</fullName>
    </submittedName>
</protein>
<dbReference type="PANTHER" id="PTHR43415">
    <property type="entry name" value="SPERMIDINE N(1)-ACETYLTRANSFERASE"/>
    <property type="match status" value="1"/>
</dbReference>
<dbReference type="InterPro" id="IPR016181">
    <property type="entry name" value="Acyl_CoA_acyltransferase"/>
</dbReference>
<dbReference type="OrthoDB" id="9795206at2"/>
<dbReference type="Proteomes" id="UP000252100">
    <property type="component" value="Chromosome"/>
</dbReference>
<reference evidence="2 3" key="1">
    <citation type="journal article" date="2018" name="J. Microbiol.">
        <title>Salicibibacter kimchii gen. nov., sp. nov., a moderately halophilic and alkalitolerant bacterium in the family Bacillaceae, isolated from kimchi.</title>
        <authorList>
            <person name="Jang J.Y."/>
            <person name="Oh Y.J."/>
            <person name="Lim S.K."/>
            <person name="Park H.K."/>
            <person name="Lee C."/>
            <person name="Kim J.Y."/>
            <person name="Lee M.A."/>
            <person name="Choi H.J."/>
        </authorList>
    </citation>
    <scope>NUCLEOTIDE SEQUENCE [LARGE SCALE GENOMIC DNA]</scope>
    <source>
        <strain evidence="2 3">NKC1-1</strain>
    </source>
</reference>
<evidence type="ECO:0000313" key="3">
    <source>
        <dbReference type="Proteomes" id="UP000252100"/>
    </source>
</evidence>
<dbReference type="InterPro" id="IPR000182">
    <property type="entry name" value="GNAT_dom"/>
</dbReference>
<dbReference type="AlphaFoldDB" id="A0A345BYL8"/>
<organism evidence="2 3">
    <name type="scientific">Salicibibacter kimchii</name>
    <dbReference type="NCBI Taxonomy" id="2099786"/>
    <lineage>
        <taxon>Bacteria</taxon>
        <taxon>Bacillati</taxon>
        <taxon>Bacillota</taxon>
        <taxon>Bacilli</taxon>
        <taxon>Bacillales</taxon>
        <taxon>Bacillaceae</taxon>
        <taxon>Salicibibacter</taxon>
    </lineage>
</organism>
<dbReference type="GO" id="GO:0016747">
    <property type="term" value="F:acyltransferase activity, transferring groups other than amino-acyl groups"/>
    <property type="evidence" value="ECO:0007669"/>
    <property type="project" value="InterPro"/>
</dbReference>
<dbReference type="EMBL" id="CP031092">
    <property type="protein sequence ID" value="AXF56049.1"/>
    <property type="molecule type" value="Genomic_DNA"/>
</dbReference>
<accession>A0A345BYL8</accession>
<dbReference type="KEGG" id="rue:DT065_08440"/>
<dbReference type="Pfam" id="PF13302">
    <property type="entry name" value="Acetyltransf_3"/>
    <property type="match status" value="1"/>
</dbReference>
<gene>
    <name evidence="2" type="ORF">DT065_08440</name>
</gene>
<dbReference type="PANTHER" id="PTHR43415:SF3">
    <property type="entry name" value="GNAT-FAMILY ACETYLTRANSFERASE"/>
    <property type="match status" value="1"/>
</dbReference>
<feature type="domain" description="N-acetyltransferase" evidence="1">
    <location>
        <begin position="8"/>
        <end position="172"/>
    </location>
</feature>
<dbReference type="PROSITE" id="PS51186">
    <property type="entry name" value="GNAT"/>
    <property type="match status" value="1"/>
</dbReference>
<dbReference type="RefSeq" id="WP_114372482.1">
    <property type="nucleotide sequence ID" value="NZ_CP031092.1"/>
</dbReference>
<keyword evidence="2" id="KW-0808">Transferase</keyword>